<keyword evidence="2" id="KW-0813">Transport</keyword>
<dbReference type="GO" id="GO:0005737">
    <property type="term" value="C:cytoplasm"/>
    <property type="evidence" value="ECO:0007669"/>
    <property type="project" value="UniProtKB-SubCell"/>
</dbReference>
<comment type="subcellular location">
    <subcellularLocation>
        <location evidence="1">Cytoplasm</location>
    </subcellularLocation>
</comment>
<evidence type="ECO:0000256" key="3">
    <source>
        <dbReference type="ARBA" id="ARBA00022597"/>
    </source>
</evidence>
<dbReference type="PROSITE" id="PS51093">
    <property type="entry name" value="PTS_EIIA_TYPE_1"/>
    <property type="match status" value="1"/>
</dbReference>
<proteinExistence type="predicted"/>
<dbReference type="InterPro" id="IPR001127">
    <property type="entry name" value="PTS_EIIA_1_perm"/>
</dbReference>
<dbReference type="PROSITE" id="PS00371">
    <property type="entry name" value="PTS_EIIA_TYPE_1_HIS"/>
    <property type="match status" value="1"/>
</dbReference>
<dbReference type="GO" id="GO:0009401">
    <property type="term" value="P:phosphoenolpyruvate-dependent sugar phosphotransferase system"/>
    <property type="evidence" value="ECO:0007669"/>
    <property type="project" value="UniProtKB-KW"/>
</dbReference>
<dbReference type="Gene3D" id="2.70.70.10">
    <property type="entry name" value="Glucose Permease (Domain IIA)"/>
    <property type="match status" value="1"/>
</dbReference>
<dbReference type="Proteomes" id="UP000189941">
    <property type="component" value="Unassembled WGS sequence"/>
</dbReference>
<evidence type="ECO:0000256" key="6">
    <source>
        <dbReference type="ARBA" id="ARBA00022777"/>
    </source>
</evidence>
<evidence type="ECO:0000256" key="4">
    <source>
        <dbReference type="ARBA" id="ARBA00022679"/>
    </source>
</evidence>
<evidence type="ECO:0000256" key="5">
    <source>
        <dbReference type="ARBA" id="ARBA00022683"/>
    </source>
</evidence>
<reference evidence="9" key="1">
    <citation type="submission" date="2017-02" db="EMBL/GenBank/DDBJ databases">
        <authorList>
            <person name="Varghese N."/>
            <person name="Submissions S."/>
        </authorList>
    </citation>
    <scope>NUCLEOTIDE SEQUENCE [LARGE SCALE GENOMIC DNA]</scope>
    <source>
        <strain evidence="9">DSM 15739</strain>
    </source>
</reference>
<keyword evidence="5" id="KW-0598">Phosphotransferase system</keyword>
<name>A0A1T4K4C9_9LACT</name>
<protein>
    <submittedName>
        <fullName evidence="8">PTS system, glucose subfamily, IIA component</fullName>
    </submittedName>
</protein>
<feature type="domain" description="PTS EIIA type-1" evidence="7">
    <location>
        <begin position="1"/>
        <end position="97"/>
    </location>
</feature>
<dbReference type="SUPFAM" id="SSF51261">
    <property type="entry name" value="Duplicated hybrid motif"/>
    <property type="match status" value="1"/>
</dbReference>
<keyword evidence="4" id="KW-0808">Transferase</keyword>
<sequence length="126" mass="13329">MGEGFAVQPTNGNVVSPVDAEVVMIMDSKHAVGLKTADGLELLIHMGIETVQLNGGGFELFVQEGDQLKAGDAVAQMDLDYILNEGKQTDVIVALTNTPDMVNRTIIEDEKSVEAGSSIGQVDIKA</sequence>
<evidence type="ECO:0000256" key="2">
    <source>
        <dbReference type="ARBA" id="ARBA00022448"/>
    </source>
</evidence>
<dbReference type="STRING" id="1121925.SAMN02746011_00564"/>
<evidence type="ECO:0000313" key="9">
    <source>
        <dbReference type="Proteomes" id="UP000189941"/>
    </source>
</evidence>
<evidence type="ECO:0000313" key="8">
    <source>
        <dbReference type="EMBL" id="SJZ37193.1"/>
    </source>
</evidence>
<evidence type="ECO:0000259" key="7">
    <source>
        <dbReference type="PROSITE" id="PS51093"/>
    </source>
</evidence>
<keyword evidence="6" id="KW-0418">Kinase</keyword>
<dbReference type="GO" id="GO:0016301">
    <property type="term" value="F:kinase activity"/>
    <property type="evidence" value="ECO:0007669"/>
    <property type="project" value="UniProtKB-KW"/>
</dbReference>
<dbReference type="InterPro" id="IPR050890">
    <property type="entry name" value="PTS_EIIA_component"/>
</dbReference>
<accession>A0A1T4K4C9</accession>
<organism evidence="8 9">
    <name type="scientific">Globicatella sulfidifaciens DSM 15739</name>
    <dbReference type="NCBI Taxonomy" id="1121925"/>
    <lineage>
        <taxon>Bacteria</taxon>
        <taxon>Bacillati</taxon>
        <taxon>Bacillota</taxon>
        <taxon>Bacilli</taxon>
        <taxon>Lactobacillales</taxon>
        <taxon>Aerococcaceae</taxon>
        <taxon>Globicatella</taxon>
    </lineage>
</organism>
<dbReference type="EMBL" id="FUWO01000003">
    <property type="protein sequence ID" value="SJZ37193.1"/>
    <property type="molecule type" value="Genomic_DNA"/>
</dbReference>
<dbReference type="InterPro" id="IPR011055">
    <property type="entry name" value="Dup_hybrid_motif"/>
</dbReference>
<dbReference type="AlphaFoldDB" id="A0A1T4K4C9"/>
<dbReference type="NCBIfam" id="TIGR00830">
    <property type="entry name" value="PTBA"/>
    <property type="match status" value="1"/>
</dbReference>
<gene>
    <name evidence="8" type="ORF">SAMN02746011_00564</name>
</gene>
<dbReference type="Pfam" id="PF00358">
    <property type="entry name" value="PTS_EIIA_1"/>
    <property type="match status" value="1"/>
</dbReference>
<dbReference type="PANTHER" id="PTHR45008">
    <property type="entry name" value="PTS SYSTEM GLUCOSE-SPECIFIC EIIA COMPONENT"/>
    <property type="match status" value="1"/>
</dbReference>
<evidence type="ECO:0000256" key="1">
    <source>
        <dbReference type="ARBA" id="ARBA00004496"/>
    </source>
</evidence>
<keyword evidence="3" id="KW-0762">Sugar transport</keyword>
<dbReference type="PANTHER" id="PTHR45008:SF1">
    <property type="entry name" value="PTS SYSTEM GLUCOSE-SPECIFIC EIIA COMPONENT"/>
    <property type="match status" value="1"/>
</dbReference>
<keyword evidence="9" id="KW-1185">Reference proteome</keyword>